<evidence type="ECO:0000313" key="15">
    <source>
        <dbReference type="Proteomes" id="UP000535838"/>
    </source>
</evidence>
<keyword evidence="3 10" id="KW-0479">Metal-binding</keyword>
<evidence type="ECO:0000256" key="2">
    <source>
        <dbReference type="ARBA" id="ARBA00022517"/>
    </source>
</evidence>
<accession>A0A841T0L0</accession>
<evidence type="ECO:0000256" key="5">
    <source>
        <dbReference type="ARBA" id="ARBA00022741"/>
    </source>
</evidence>
<evidence type="ECO:0000256" key="1">
    <source>
        <dbReference type="ARBA" id="ARBA00022490"/>
    </source>
</evidence>
<feature type="domain" description="EngC GTPase" evidence="12">
    <location>
        <begin position="122"/>
        <end position="269"/>
    </location>
</feature>
<dbReference type="EC" id="3.6.1.-" evidence="10"/>
<reference evidence="14 15" key="1">
    <citation type="submission" date="2020-08" db="EMBL/GenBank/DDBJ databases">
        <title>Cohnella phylogeny.</title>
        <authorList>
            <person name="Dunlap C."/>
        </authorList>
    </citation>
    <scope>NUCLEOTIDE SEQUENCE [LARGE SCALE GENOMIC DNA]</scope>
    <source>
        <strain evidence="14 15">DSM 25241</strain>
    </source>
</reference>
<protein>
    <recommendedName>
        <fullName evidence="10">Small ribosomal subunit biogenesis GTPase RsgA</fullName>
        <ecNumber evidence="10">3.6.1.-</ecNumber>
    </recommendedName>
</protein>
<feature type="binding site" evidence="10">
    <location>
        <begin position="161"/>
        <end position="164"/>
    </location>
    <ligand>
        <name>GTP</name>
        <dbReference type="ChEBI" id="CHEBI:37565"/>
    </ligand>
</feature>
<evidence type="ECO:0000256" key="6">
    <source>
        <dbReference type="ARBA" id="ARBA00022801"/>
    </source>
</evidence>
<dbReference type="EMBL" id="JACJVQ010000015">
    <property type="protein sequence ID" value="MBB6635938.1"/>
    <property type="molecule type" value="Genomic_DNA"/>
</dbReference>
<keyword evidence="4 10" id="KW-0699">rRNA-binding</keyword>
<dbReference type="InterPro" id="IPR027417">
    <property type="entry name" value="P-loop_NTPase"/>
</dbReference>
<evidence type="ECO:0000256" key="9">
    <source>
        <dbReference type="ARBA" id="ARBA00023134"/>
    </source>
</evidence>
<proteinExistence type="inferred from homology"/>
<evidence type="ECO:0000256" key="10">
    <source>
        <dbReference type="HAMAP-Rule" id="MF_01820"/>
    </source>
</evidence>
<dbReference type="PANTHER" id="PTHR32120:SF10">
    <property type="entry name" value="SMALL RIBOSOMAL SUBUNIT BIOGENESIS GTPASE RSGA"/>
    <property type="match status" value="1"/>
</dbReference>
<dbReference type="InterPro" id="IPR010914">
    <property type="entry name" value="RsgA_GTPase_dom"/>
</dbReference>
<keyword evidence="9 10" id="KW-0342">GTP-binding</keyword>
<evidence type="ECO:0000256" key="3">
    <source>
        <dbReference type="ARBA" id="ARBA00022723"/>
    </source>
</evidence>
<evidence type="ECO:0000256" key="8">
    <source>
        <dbReference type="ARBA" id="ARBA00022884"/>
    </source>
</evidence>
<dbReference type="Gene3D" id="3.40.50.300">
    <property type="entry name" value="P-loop containing nucleotide triphosphate hydrolases"/>
    <property type="match status" value="1"/>
</dbReference>
<dbReference type="GO" id="GO:0046872">
    <property type="term" value="F:metal ion binding"/>
    <property type="evidence" value="ECO:0007669"/>
    <property type="project" value="UniProtKB-KW"/>
</dbReference>
<keyword evidence="8 10" id="KW-0694">RNA-binding</keyword>
<dbReference type="PANTHER" id="PTHR32120">
    <property type="entry name" value="SMALL RIBOSOMAL SUBUNIT BIOGENESIS GTPASE RSGA"/>
    <property type="match status" value="1"/>
</dbReference>
<feature type="binding site" evidence="10">
    <location>
        <position position="301"/>
    </location>
    <ligand>
        <name>Zn(2+)</name>
        <dbReference type="ChEBI" id="CHEBI:29105"/>
    </ligand>
</feature>
<dbReference type="GO" id="GO:0005737">
    <property type="term" value="C:cytoplasm"/>
    <property type="evidence" value="ECO:0007669"/>
    <property type="project" value="UniProtKB-SubCell"/>
</dbReference>
<dbReference type="GO" id="GO:0019843">
    <property type="term" value="F:rRNA binding"/>
    <property type="evidence" value="ECO:0007669"/>
    <property type="project" value="UniProtKB-KW"/>
</dbReference>
<dbReference type="InterPro" id="IPR004881">
    <property type="entry name" value="Ribosome_biogen_GTPase_RsgA"/>
</dbReference>
<evidence type="ECO:0000256" key="11">
    <source>
        <dbReference type="SAM" id="MobiDB-lite"/>
    </source>
</evidence>
<comment type="subcellular location">
    <subcellularLocation>
        <location evidence="10">Cytoplasm</location>
    </subcellularLocation>
</comment>
<dbReference type="GO" id="GO:0003924">
    <property type="term" value="F:GTPase activity"/>
    <property type="evidence" value="ECO:0007669"/>
    <property type="project" value="UniProtKB-UniRule"/>
</dbReference>
<comment type="caution">
    <text evidence="14">The sequence shown here is derived from an EMBL/GenBank/DDBJ whole genome shotgun (WGS) entry which is preliminary data.</text>
</comment>
<organism evidence="14 15">
    <name type="scientific">Cohnella thailandensis</name>
    <dbReference type="NCBI Taxonomy" id="557557"/>
    <lineage>
        <taxon>Bacteria</taxon>
        <taxon>Bacillati</taxon>
        <taxon>Bacillota</taxon>
        <taxon>Bacilli</taxon>
        <taxon>Bacillales</taxon>
        <taxon>Paenibacillaceae</taxon>
        <taxon>Cohnella</taxon>
    </lineage>
</organism>
<comment type="function">
    <text evidence="10">One of several proteins that assist in the late maturation steps of the functional core of the 30S ribosomal subunit. Helps release RbfA from mature subunits. May play a role in the assembly of ribosomal proteins into the subunit. Circularly permuted GTPase that catalyzes slow GTP hydrolysis, GTPase activity is stimulated by the 30S ribosomal subunit.</text>
</comment>
<evidence type="ECO:0000259" key="13">
    <source>
        <dbReference type="PROSITE" id="PS51721"/>
    </source>
</evidence>
<feature type="binding site" evidence="10">
    <location>
        <begin position="213"/>
        <end position="221"/>
    </location>
    <ligand>
        <name>GTP</name>
        <dbReference type="ChEBI" id="CHEBI:37565"/>
    </ligand>
</feature>
<comment type="similarity">
    <text evidence="10">Belongs to the TRAFAC class YlqF/YawG GTPase family. RsgA subfamily.</text>
</comment>
<dbReference type="RefSeq" id="WP_185121165.1">
    <property type="nucleotide sequence ID" value="NZ_JACJVQ010000015.1"/>
</dbReference>
<keyword evidence="6 10" id="KW-0378">Hydrolase</keyword>
<keyword evidence="1 10" id="KW-0963">Cytoplasm</keyword>
<sequence length="373" mass="41480">MNPISKYVKLIEWGWNESWQASFDALAASSFVNKRLEPARVTAPLSQLYQIVAEDGERYAEVSGKFEYEASSRGDFPAAGDWVAAELLEGERRAVIHAVLPRRSAMIRKSAGNTMDEQIIGANLDYVFIVNSLNQDWNPRRLERYLIAVRESGSLPVVLLTKSDLCDDPAAFIAEAEQIASGVPVFAVSAMQERGREQLEPYLEPGRTVAAVGSSGVGKSTLLNWLAGDDLQAVQRIREDDARGRHTTTHRELFLLPGGAIWLDTPGMRELQLWDSQGGWQMTFADIEALASQCKFGDCRHESESGCAVRAAIEEGELEATRYANYRKTERELARLARKEQSAAARHKKHGGARDKEYGRKPKHRSGTADLED</sequence>
<evidence type="ECO:0000256" key="7">
    <source>
        <dbReference type="ARBA" id="ARBA00022833"/>
    </source>
</evidence>
<feature type="binding site" evidence="10">
    <location>
        <position position="307"/>
    </location>
    <ligand>
        <name>Zn(2+)</name>
        <dbReference type="ChEBI" id="CHEBI:29105"/>
    </ligand>
</feature>
<comment type="subunit">
    <text evidence="10">Monomer. Associates with 30S ribosomal subunit, binds 16S rRNA.</text>
</comment>
<dbReference type="SUPFAM" id="SSF52540">
    <property type="entry name" value="P-loop containing nucleoside triphosphate hydrolases"/>
    <property type="match status" value="1"/>
</dbReference>
<gene>
    <name evidence="10 14" type="primary">rsgA</name>
    <name evidence="14" type="ORF">H7B67_17590</name>
</gene>
<dbReference type="GO" id="GO:0042274">
    <property type="term" value="P:ribosomal small subunit biogenesis"/>
    <property type="evidence" value="ECO:0007669"/>
    <property type="project" value="UniProtKB-UniRule"/>
</dbReference>
<dbReference type="Gene3D" id="1.10.40.50">
    <property type="entry name" value="Probable gtpase engc, domain 3"/>
    <property type="match status" value="1"/>
</dbReference>
<keyword evidence="15" id="KW-1185">Reference proteome</keyword>
<evidence type="ECO:0000313" key="14">
    <source>
        <dbReference type="EMBL" id="MBB6635938.1"/>
    </source>
</evidence>
<keyword evidence="2 10" id="KW-0690">Ribosome biogenesis</keyword>
<feature type="domain" description="CP-type G" evidence="13">
    <location>
        <begin position="112"/>
        <end position="271"/>
    </location>
</feature>
<keyword evidence="7 10" id="KW-0862">Zinc</keyword>
<dbReference type="HAMAP" id="MF_01820">
    <property type="entry name" value="GTPase_RsgA"/>
    <property type="match status" value="1"/>
</dbReference>
<dbReference type="NCBIfam" id="TIGR00157">
    <property type="entry name" value="ribosome small subunit-dependent GTPase A"/>
    <property type="match status" value="1"/>
</dbReference>
<dbReference type="AlphaFoldDB" id="A0A841T0L0"/>
<feature type="binding site" evidence="10">
    <location>
        <position position="299"/>
    </location>
    <ligand>
        <name>Zn(2+)</name>
        <dbReference type="ChEBI" id="CHEBI:29105"/>
    </ligand>
</feature>
<evidence type="ECO:0000259" key="12">
    <source>
        <dbReference type="PROSITE" id="PS50936"/>
    </source>
</evidence>
<feature type="region of interest" description="Disordered" evidence="11">
    <location>
        <begin position="334"/>
        <end position="373"/>
    </location>
</feature>
<name>A0A841T0L0_9BACL</name>
<dbReference type="GO" id="GO:0005525">
    <property type="term" value="F:GTP binding"/>
    <property type="evidence" value="ECO:0007669"/>
    <property type="project" value="UniProtKB-UniRule"/>
</dbReference>
<comment type="cofactor">
    <cofactor evidence="10">
        <name>Zn(2+)</name>
        <dbReference type="ChEBI" id="CHEBI:29105"/>
    </cofactor>
    <text evidence="10">Binds 1 zinc ion per subunit.</text>
</comment>
<dbReference type="Pfam" id="PF03193">
    <property type="entry name" value="RsgA_GTPase"/>
    <property type="match status" value="1"/>
</dbReference>
<dbReference type="Proteomes" id="UP000535838">
    <property type="component" value="Unassembled WGS sequence"/>
</dbReference>
<feature type="binding site" evidence="10">
    <location>
        <position position="294"/>
    </location>
    <ligand>
        <name>Zn(2+)</name>
        <dbReference type="ChEBI" id="CHEBI:29105"/>
    </ligand>
</feature>
<keyword evidence="5 10" id="KW-0547">Nucleotide-binding</keyword>
<dbReference type="InterPro" id="IPR030378">
    <property type="entry name" value="G_CP_dom"/>
</dbReference>
<evidence type="ECO:0000256" key="4">
    <source>
        <dbReference type="ARBA" id="ARBA00022730"/>
    </source>
</evidence>
<dbReference type="PROSITE" id="PS50936">
    <property type="entry name" value="ENGC_GTPASE"/>
    <property type="match status" value="1"/>
</dbReference>
<dbReference type="CDD" id="cd01854">
    <property type="entry name" value="YjeQ_EngC"/>
    <property type="match status" value="1"/>
</dbReference>
<dbReference type="PROSITE" id="PS51721">
    <property type="entry name" value="G_CP"/>
    <property type="match status" value="1"/>
</dbReference>